<feature type="compositionally biased region" description="Polar residues" evidence="1">
    <location>
        <begin position="72"/>
        <end position="107"/>
    </location>
</feature>
<dbReference type="EMBL" id="NIDF01000073">
    <property type="protein sequence ID" value="TYJ53931.1"/>
    <property type="molecule type" value="Genomic_DNA"/>
</dbReference>
<sequence length="141" mass="15049">MSPTTSDASPSLFSRRNVPLPSRLSIRRSSKSSNADDGSSPTTPSLLSPRLPRSPLSFLRSPTKGYAYESMSARTSPTITQRGMGSTLPTESSRATPTRTRSGSTNLEMEEGAEGDAASTSPEEESCTPSSEETEREAKQC</sequence>
<evidence type="ECO:0000313" key="2">
    <source>
        <dbReference type="EMBL" id="TYJ53931.1"/>
    </source>
</evidence>
<feature type="region of interest" description="Disordered" evidence="1">
    <location>
        <begin position="1"/>
        <end position="141"/>
    </location>
</feature>
<dbReference type="Proteomes" id="UP000322245">
    <property type="component" value="Unassembled WGS sequence"/>
</dbReference>
<organism evidence="2 3">
    <name type="scientific">Cryptococcus floricola</name>
    <dbReference type="NCBI Taxonomy" id="2591691"/>
    <lineage>
        <taxon>Eukaryota</taxon>
        <taxon>Fungi</taxon>
        <taxon>Dikarya</taxon>
        <taxon>Basidiomycota</taxon>
        <taxon>Agaricomycotina</taxon>
        <taxon>Tremellomycetes</taxon>
        <taxon>Tremellales</taxon>
        <taxon>Cryptococcaceae</taxon>
        <taxon>Cryptococcus</taxon>
    </lineage>
</organism>
<protein>
    <submittedName>
        <fullName evidence="2">Uncharacterized protein</fullName>
    </submittedName>
</protein>
<dbReference type="AlphaFoldDB" id="A0A5D3AUP0"/>
<feature type="compositionally biased region" description="Polar residues" evidence="1">
    <location>
        <begin position="1"/>
        <end position="14"/>
    </location>
</feature>
<reference evidence="2 3" key="1">
    <citation type="submission" date="2017-05" db="EMBL/GenBank/DDBJ databases">
        <title>The Genome Sequence of Tsuchiyaea wingfieldii DSM 27421.</title>
        <authorList>
            <person name="Cuomo C."/>
            <person name="Passer A."/>
            <person name="Billmyre B."/>
            <person name="Heitman J."/>
        </authorList>
    </citation>
    <scope>NUCLEOTIDE SEQUENCE [LARGE SCALE GENOMIC DNA]</scope>
    <source>
        <strain evidence="2 3">DSM 27421</strain>
    </source>
</reference>
<accession>A0A5D3AUP0</accession>
<name>A0A5D3AUP0_9TREE</name>
<keyword evidence="3" id="KW-1185">Reference proteome</keyword>
<gene>
    <name evidence="2" type="ORF">B9479_005406</name>
</gene>
<evidence type="ECO:0000256" key="1">
    <source>
        <dbReference type="SAM" id="MobiDB-lite"/>
    </source>
</evidence>
<comment type="caution">
    <text evidence="2">The sequence shown here is derived from an EMBL/GenBank/DDBJ whole genome shotgun (WGS) entry which is preliminary data.</text>
</comment>
<feature type="compositionally biased region" description="Low complexity" evidence="1">
    <location>
        <begin position="31"/>
        <end position="63"/>
    </location>
</feature>
<proteinExistence type="predicted"/>
<evidence type="ECO:0000313" key="3">
    <source>
        <dbReference type="Proteomes" id="UP000322245"/>
    </source>
</evidence>